<organism evidence="1 2">
    <name type="scientific">Hyalomma asiaticum</name>
    <name type="common">Tick</name>
    <dbReference type="NCBI Taxonomy" id="266040"/>
    <lineage>
        <taxon>Eukaryota</taxon>
        <taxon>Metazoa</taxon>
        <taxon>Ecdysozoa</taxon>
        <taxon>Arthropoda</taxon>
        <taxon>Chelicerata</taxon>
        <taxon>Arachnida</taxon>
        <taxon>Acari</taxon>
        <taxon>Parasitiformes</taxon>
        <taxon>Ixodida</taxon>
        <taxon>Ixodoidea</taxon>
        <taxon>Ixodidae</taxon>
        <taxon>Hyalomminae</taxon>
        <taxon>Hyalomma</taxon>
    </lineage>
</organism>
<protein>
    <submittedName>
        <fullName evidence="1">Uncharacterized protein</fullName>
    </submittedName>
</protein>
<gene>
    <name evidence="1" type="ORF">HPB50_025082</name>
</gene>
<name>A0ACB7ST59_HYAAI</name>
<evidence type="ECO:0000313" key="2">
    <source>
        <dbReference type="Proteomes" id="UP000821845"/>
    </source>
</evidence>
<dbReference type="Proteomes" id="UP000821845">
    <property type="component" value="Chromosome 3"/>
</dbReference>
<dbReference type="EMBL" id="CM023483">
    <property type="protein sequence ID" value="KAH6936993.1"/>
    <property type="molecule type" value="Genomic_DNA"/>
</dbReference>
<proteinExistence type="predicted"/>
<reference evidence="1" key="1">
    <citation type="submission" date="2020-05" db="EMBL/GenBank/DDBJ databases">
        <title>Large-scale comparative analyses of tick genomes elucidate their genetic diversity and vector capacities.</title>
        <authorList>
            <person name="Jia N."/>
            <person name="Wang J."/>
            <person name="Shi W."/>
            <person name="Du L."/>
            <person name="Sun Y."/>
            <person name="Zhan W."/>
            <person name="Jiang J."/>
            <person name="Wang Q."/>
            <person name="Zhang B."/>
            <person name="Ji P."/>
            <person name="Sakyi L.B."/>
            <person name="Cui X."/>
            <person name="Yuan T."/>
            <person name="Jiang B."/>
            <person name="Yang W."/>
            <person name="Lam T.T.-Y."/>
            <person name="Chang Q."/>
            <person name="Ding S."/>
            <person name="Wang X."/>
            <person name="Zhu J."/>
            <person name="Ruan X."/>
            <person name="Zhao L."/>
            <person name="Wei J."/>
            <person name="Que T."/>
            <person name="Du C."/>
            <person name="Cheng J."/>
            <person name="Dai P."/>
            <person name="Han X."/>
            <person name="Huang E."/>
            <person name="Gao Y."/>
            <person name="Liu J."/>
            <person name="Shao H."/>
            <person name="Ye R."/>
            <person name="Li L."/>
            <person name="Wei W."/>
            <person name="Wang X."/>
            <person name="Wang C."/>
            <person name="Yang T."/>
            <person name="Huo Q."/>
            <person name="Li W."/>
            <person name="Guo W."/>
            <person name="Chen H."/>
            <person name="Zhou L."/>
            <person name="Ni X."/>
            <person name="Tian J."/>
            <person name="Zhou Y."/>
            <person name="Sheng Y."/>
            <person name="Liu T."/>
            <person name="Pan Y."/>
            <person name="Xia L."/>
            <person name="Li J."/>
            <person name="Zhao F."/>
            <person name="Cao W."/>
        </authorList>
    </citation>
    <scope>NUCLEOTIDE SEQUENCE</scope>
    <source>
        <strain evidence="1">Hyas-2018</strain>
    </source>
</reference>
<accession>A0ACB7ST59</accession>
<sequence length="280" mass="31765">MSDVQAHAKNQKSLRKRKVVECDHRNKDTLEWVSANYIVSPGVCLPRCTLYQHYLDHCRRSSKPPMGAAAFGKLIRQKFPALTTRRLGTRGQSRYHYYGIGLKPTSFYYDQVYCGKDITRFSGQKVKCIEGEQMKQPAPCTRRKKWTFVPDVRDLNSTETVDLTKAEGFLSMYRAHCFSLLDAVLIADFKAVQDMTLHFWSSLQEGFLPLLHSTTVCDVISVWDDYLYARAAIGRNTISVYDSAAEPTVPVSLARDGDDDILKKPSSHRRTSQIPVISAS</sequence>
<keyword evidence="2" id="KW-1185">Reference proteome</keyword>
<evidence type="ECO:0000313" key="1">
    <source>
        <dbReference type="EMBL" id="KAH6936993.1"/>
    </source>
</evidence>
<comment type="caution">
    <text evidence="1">The sequence shown here is derived from an EMBL/GenBank/DDBJ whole genome shotgun (WGS) entry which is preliminary data.</text>
</comment>